<dbReference type="GO" id="GO:0006353">
    <property type="term" value="P:DNA-templated transcription termination"/>
    <property type="evidence" value="ECO:0007669"/>
    <property type="project" value="InterPro"/>
</dbReference>
<keyword evidence="2" id="KW-0889">Transcription antitermination</keyword>
<dbReference type="PANTHER" id="PTHR11078">
    <property type="entry name" value="N UTILIZATION SUBSTANCE PROTEIN B-RELATED"/>
    <property type="match status" value="1"/>
</dbReference>
<dbReference type="GO" id="GO:0031564">
    <property type="term" value="P:transcription antitermination"/>
    <property type="evidence" value="ECO:0007669"/>
    <property type="project" value="UniProtKB-KW"/>
</dbReference>
<organism evidence="7 8">
    <name type="scientific">Candidatus Woesebacteria bacterium RBG_13_34_9</name>
    <dbReference type="NCBI Taxonomy" id="1802477"/>
    <lineage>
        <taxon>Bacteria</taxon>
        <taxon>Candidatus Woeseibacteriota</taxon>
    </lineage>
</organism>
<evidence type="ECO:0000259" key="6">
    <source>
        <dbReference type="Pfam" id="PF01029"/>
    </source>
</evidence>
<dbReference type="EMBL" id="MGFP01000027">
    <property type="protein sequence ID" value="OGM09139.1"/>
    <property type="molecule type" value="Genomic_DNA"/>
</dbReference>
<evidence type="ECO:0000313" key="7">
    <source>
        <dbReference type="EMBL" id="OGM09139.1"/>
    </source>
</evidence>
<dbReference type="AlphaFoldDB" id="A0A1F7X370"/>
<reference evidence="7 8" key="1">
    <citation type="journal article" date="2016" name="Nat. Commun.">
        <title>Thousands of microbial genomes shed light on interconnected biogeochemical processes in an aquifer system.</title>
        <authorList>
            <person name="Anantharaman K."/>
            <person name="Brown C.T."/>
            <person name="Hug L.A."/>
            <person name="Sharon I."/>
            <person name="Castelle C.J."/>
            <person name="Probst A.J."/>
            <person name="Thomas B.C."/>
            <person name="Singh A."/>
            <person name="Wilkins M.J."/>
            <person name="Karaoz U."/>
            <person name="Brodie E.L."/>
            <person name="Williams K.H."/>
            <person name="Hubbard S.S."/>
            <person name="Banfield J.F."/>
        </authorList>
    </citation>
    <scope>NUCLEOTIDE SEQUENCE [LARGE SCALE GENOMIC DNA]</scope>
</reference>
<comment type="similarity">
    <text evidence="1">Belongs to the NusB family.</text>
</comment>
<accession>A0A1F7X370</accession>
<evidence type="ECO:0000313" key="8">
    <source>
        <dbReference type="Proteomes" id="UP000179219"/>
    </source>
</evidence>
<proteinExistence type="inferred from homology"/>
<dbReference type="InterPro" id="IPR006027">
    <property type="entry name" value="NusB_RsmB_TIM44"/>
</dbReference>
<dbReference type="Pfam" id="PF01029">
    <property type="entry name" value="NusB"/>
    <property type="match status" value="1"/>
</dbReference>
<dbReference type="Proteomes" id="UP000179219">
    <property type="component" value="Unassembled WGS sequence"/>
</dbReference>
<feature type="domain" description="NusB/RsmB/TIM44" evidence="6">
    <location>
        <begin position="28"/>
        <end position="114"/>
    </location>
</feature>
<keyword evidence="5" id="KW-0804">Transcription</keyword>
<evidence type="ECO:0000256" key="5">
    <source>
        <dbReference type="ARBA" id="ARBA00023163"/>
    </source>
</evidence>
<dbReference type="Gene3D" id="1.10.940.10">
    <property type="entry name" value="NusB-like"/>
    <property type="match status" value="1"/>
</dbReference>
<evidence type="ECO:0000256" key="2">
    <source>
        <dbReference type="ARBA" id="ARBA00022814"/>
    </source>
</evidence>
<dbReference type="InterPro" id="IPR035926">
    <property type="entry name" value="NusB-like_sf"/>
</dbReference>
<dbReference type="GO" id="GO:0003723">
    <property type="term" value="F:RNA binding"/>
    <property type="evidence" value="ECO:0007669"/>
    <property type="project" value="UniProtKB-KW"/>
</dbReference>
<dbReference type="GO" id="GO:0005829">
    <property type="term" value="C:cytosol"/>
    <property type="evidence" value="ECO:0007669"/>
    <property type="project" value="TreeGrafter"/>
</dbReference>
<evidence type="ECO:0000256" key="1">
    <source>
        <dbReference type="ARBA" id="ARBA00005952"/>
    </source>
</evidence>
<sequence length="129" mass="14637">MKTKYDPRHQKRRETVQILFAESFTKQPELSNMAKEILSNKENFDIQIIQAAPAWPIEKLNKIDLAILRLAIYELDKKSIPPKVVIDEAVELAKEFGADNSSSFINGVLGTIYKRQLGDVEAIYSEGTI</sequence>
<dbReference type="InterPro" id="IPR011605">
    <property type="entry name" value="NusB_fam"/>
</dbReference>
<dbReference type="PANTHER" id="PTHR11078:SF3">
    <property type="entry name" value="ANTITERMINATION NUSB DOMAIN-CONTAINING PROTEIN"/>
    <property type="match status" value="1"/>
</dbReference>
<dbReference type="NCBIfam" id="TIGR01951">
    <property type="entry name" value="nusB"/>
    <property type="match status" value="1"/>
</dbReference>
<dbReference type="SUPFAM" id="SSF48013">
    <property type="entry name" value="NusB-like"/>
    <property type="match status" value="1"/>
</dbReference>
<keyword evidence="3" id="KW-0694">RNA-binding</keyword>
<keyword evidence="4" id="KW-0805">Transcription regulation</keyword>
<gene>
    <name evidence="7" type="ORF">A2159_01785</name>
</gene>
<protein>
    <submittedName>
        <fullName evidence="7">Transcription antitermination factor NusB</fullName>
    </submittedName>
</protein>
<name>A0A1F7X370_9BACT</name>
<comment type="caution">
    <text evidence="7">The sequence shown here is derived from an EMBL/GenBank/DDBJ whole genome shotgun (WGS) entry which is preliminary data.</text>
</comment>
<evidence type="ECO:0000256" key="4">
    <source>
        <dbReference type="ARBA" id="ARBA00023015"/>
    </source>
</evidence>
<evidence type="ECO:0000256" key="3">
    <source>
        <dbReference type="ARBA" id="ARBA00022884"/>
    </source>
</evidence>